<evidence type="ECO:0000313" key="7">
    <source>
        <dbReference type="Proteomes" id="UP000813420"/>
    </source>
</evidence>
<protein>
    <submittedName>
        <fullName evidence="6">Substrate-binding domain-containing protein</fullName>
    </submittedName>
</protein>
<reference evidence="6" key="2">
    <citation type="submission" date="2021-09" db="EMBL/GenBank/DDBJ databases">
        <authorList>
            <person name="Gilroy R."/>
        </authorList>
    </citation>
    <scope>NUCLEOTIDE SEQUENCE</scope>
    <source>
        <strain evidence="6">USAMLcec4-12693</strain>
    </source>
</reference>
<evidence type="ECO:0000256" key="1">
    <source>
        <dbReference type="ARBA" id="ARBA00009437"/>
    </source>
</evidence>
<evidence type="ECO:0000256" key="3">
    <source>
        <dbReference type="ARBA" id="ARBA00023125"/>
    </source>
</evidence>
<feature type="domain" description="LysR substrate-binding" evidence="5">
    <location>
        <begin position="30"/>
        <end position="222"/>
    </location>
</feature>
<keyword evidence="4" id="KW-0804">Transcription</keyword>
<comment type="caution">
    <text evidence="6">The sequence shown here is derived from an EMBL/GenBank/DDBJ whole genome shotgun (WGS) entry which is preliminary data.</text>
</comment>
<reference evidence="6" key="1">
    <citation type="journal article" date="2021" name="PeerJ">
        <title>Extensive microbial diversity within the chicken gut microbiome revealed by metagenomics and culture.</title>
        <authorList>
            <person name="Gilroy R."/>
            <person name="Ravi A."/>
            <person name="Getino M."/>
            <person name="Pursley I."/>
            <person name="Horton D.L."/>
            <person name="Alikhan N.F."/>
            <person name="Baker D."/>
            <person name="Gharbi K."/>
            <person name="Hall N."/>
            <person name="Watson M."/>
            <person name="Adriaenssens E.M."/>
            <person name="Foster-Nyarko E."/>
            <person name="Jarju S."/>
            <person name="Secka A."/>
            <person name="Antonio M."/>
            <person name="Oren A."/>
            <person name="Chaudhuri R.R."/>
            <person name="La Ragione R."/>
            <person name="Hildebrand F."/>
            <person name="Pallen M.J."/>
        </authorList>
    </citation>
    <scope>NUCLEOTIDE SEQUENCE</scope>
    <source>
        <strain evidence="6">USAMLcec4-12693</strain>
    </source>
</reference>
<keyword evidence="3" id="KW-0238">DNA-binding</keyword>
<dbReference type="AlphaFoldDB" id="A0A9D2VVU8"/>
<organism evidence="6 7">
    <name type="scientific">Merdimonas faecis</name>
    <dbReference type="NCBI Taxonomy" id="1653435"/>
    <lineage>
        <taxon>Bacteria</taxon>
        <taxon>Bacillati</taxon>
        <taxon>Bacillota</taxon>
        <taxon>Clostridia</taxon>
        <taxon>Lachnospirales</taxon>
        <taxon>Lachnospiraceae</taxon>
        <taxon>Merdimonas</taxon>
    </lineage>
</organism>
<comment type="similarity">
    <text evidence="1">Belongs to the LysR transcriptional regulatory family.</text>
</comment>
<dbReference type="CDD" id="cd05466">
    <property type="entry name" value="PBP2_LTTR_substrate"/>
    <property type="match status" value="1"/>
</dbReference>
<evidence type="ECO:0000256" key="2">
    <source>
        <dbReference type="ARBA" id="ARBA00023015"/>
    </source>
</evidence>
<dbReference type="EMBL" id="DYXE01000028">
    <property type="protein sequence ID" value="HJH49145.1"/>
    <property type="molecule type" value="Genomic_DNA"/>
</dbReference>
<dbReference type="PANTHER" id="PTHR30346:SF0">
    <property type="entry name" value="HCA OPERON TRANSCRIPTIONAL ACTIVATOR HCAR"/>
    <property type="match status" value="1"/>
</dbReference>
<accession>A0A9D2VVU8</accession>
<dbReference type="GO" id="GO:0003700">
    <property type="term" value="F:DNA-binding transcription factor activity"/>
    <property type="evidence" value="ECO:0007669"/>
    <property type="project" value="TreeGrafter"/>
</dbReference>
<dbReference type="Proteomes" id="UP000813420">
    <property type="component" value="Unassembled WGS sequence"/>
</dbReference>
<name>A0A9D2VVU8_9FIRM</name>
<evidence type="ECO:0000259" key="5">
    <source>
        <dbReference type="Pfam" id="PF03466"/>
    </source>
</evidence>
<dbReference type="SUPFAM" id="SSF53850">
    <property type="entry name" value="Periplasmic binding protein-like II"/>
    <property type="match status" value="1"/>
</dbReference>
<evidence type="ECO:0000313" key="6">
    <source>
        <dbReference type="EMBL" id="HJH49145.1"/>
    </source>
</evidence>
<dbReference type="PANTHER" id="PTHR30346">
    <property type="entry name" value="TRANSCRIPTIONAL DUAL REGULATOR HCAR-RELATED"/>
    <property type="match status" value="1"/>
</dbReference>
<dbReference type="GO" id="GO:0032993">
    <property type="term" value="C:protein-DNA complex"/>
    <property type="evidence" value="ECO:0007669"/>
    <property type="project" value="TreeGrafter"/>
</dbReference>
<dbReference type="Pfam" id="PF03466">
    <property type="entry name" value="LysR_substrate"/>
    <property type="match status" value="1"/>
</dbReference>
<proteinExistence type="inferred from homology"/>
<dbReference type="InterPro" id="IPR005119">
    <property type="entry name" value="LysR_subst-bd"/>
</dbReference>
<dbReference type="GO" id="GO:0003677">
    <property type="term" value="F:DNA binding"/>
    <property type="evidence" value="ECO:0007669"/>
    <property type="project" value="UniProtKB-KW"/>
</dbReference>
<keyword evidence="2" id="KW-0805">Transcription regulation</keyword>
<sequence length="229" mass="25798">MFLPDAQLILKTALSAKERLGRHEHFIPFDIGCHNYIELGLLPSVLKELSEEFPLLRPSMHLVPFPGMQGMVINQQLHVAFGIKGDQSKSALSYRRLCTAPVACICSPASPLARYTSLSREDLSGNIIACSPRHISGSVFAVQNTILIGLPPEQRYFTENVESAFTLAKAQVGYTIYPDIPKVRDPELCYIPLKDVPELSFGVYYRRDDDHPVLKQFLRLMNRFFSENS</sequence>
<gene>
    <name evidence="6" type="ORF">K8V39_02650</name>
</gene>
<dbReference type="Gene3D" id="3.40.190.10">
    <property type="entry name" value="Periplasmic binding protein-like II"/>
    <property type="match status" value="2"/>
</dbReference>
<evidence type="ECO:0000256" key="4">
    <source>
        <dbReference type="ARBA" id="ARBA00023163"/>
    </source>
</evidence>